<evidence type="ECO:0000256" key="4">
    <source>
        <dbReference type="ARBA" id="ARBA00004496"/>
    </source>
</evidence>
<dbReference type="PIRSF" id="PIRSF000732">
    <property type="entry name" value="PTS_enzyme_I"/>
    <property type="match status" value="1"/>
</dbReference>
<keyword evidence="15 17" id="KW-0460">Magnesium</keyword>
<evidence type="ECO:0000256" key="5">
    <source>
        <dbReference type="ARBA" id="ARBA00007837"/>
    </source>
</evidence>
<reference evidence="25" key="2">
    <citation type="journal article" date="2021" name="PeerJ">
        <title>Extensive microbial diversity within the chicken gut microbiome revealed by metagenomics and culture.</title>
        <authorList>
            <person name="Gilroy R."/>
            <person name="Ravi A."/>
            <person name="Getino M."/>
            <person name="Pursley I."/>
            <person name="Horton D.L."/>
            <person name="Alikhan N.F."/>
            <person name="Baker D."/>
            <person name="Gharbi K."/>
            <person name="Hall N."/>
            <person name="Watson M."/>
            <person name="Adriaenssens E.M."/>
            <person name="Foster-Nyarko E."/>
            <person name="Jarju S."/>
            <person name="Secka A."/>
            <person name="Antonio M."/>
            <person name="Oren A."/>
            <person name="Chaudhuri R.R."/>
            <person name="La Ragione R."/>
            <person name="Hildebrand F."/>
            <person name="Pallen M.J."/>
        </authorList>
    </citation>
    <scope>NUCLEOTIDE SEQUENCE</scope>
    <source>
        <strain evidence="25">CHK180-2868</strain>
    </source>
</reference>
<evidence type="ECO:0000256" key="17">
    <source>
        <dbReference type="PIRNR" id="PIRNR000732"/>
    </source>
</evidence>
<evidence type="ECO:0000256" key="2">
    <source>
        <dbReference type="ARBA" id="ARBA00001946"/>
    </source>
</evidence>
<feature type="active site" description="Proton donor" evidence="18">
    <location>
        <position position="499"/>
    </location>
</feature>
<feature type="binding site" evidence="20">
    <location>
        <position position="452"/>
    </location>
    <ligand>
        <name>Mg(2+)</name>
        <dbReference type="ChEBI" id="CHEBI:18420"/>
    </ligand>
</feature>
<evidence type="ECO:0000256" key="13">
    <source>
        <dbReference type="ARBA" id="ARBA00022723"/>
    </source>
</evidence>
<keyword evidence="11 17" id="KW-0808">Transferase</keyword>
<dbReference type="PANTHER" id="PTHR46244">
    <property type="entry name" value="PHOSPHOENOLPYRUVATE-PROTEIN PHOSPHOTRANSFERASE"/>
    <property type="match status" value="1"/>
</dbReference>
<comment type="caution">
    <text evidence="25">The sequence shown here is derived from an EMBL/GenBank/DDBJ whole genome shotgun (WGS) entry which is preliminary data.</text>
</comment>
<evidence type="ECO:0000256" key="20">
    <source>
        <dbReference type="PIRSR" id="PIRSR000732-3"/>
    </source>
</evidence>
<proteinExistence type="inferred from homology"/>
<evidence type="ECO:0000256" key="21">
    <source>
        <dbReference type="SAM" id="Coils"/>
    </source>
</evidence>
<keyword evidence="8 17" id="KW-0813">Transport</keyword>
<dbReference type="Gene3D" id="1.10.274.10">
    <property type="entry name" value="PtsI, HPr-binding domain"/>
    <property type="match status" value="1"/>
</dbReference>
<feature type="binding site" evidence="19">
    <location>
        <begin position="451"/>
        <end position="452"/>
    </location>
    <ligand>
        <name>phosphoenolpyruvate</name>
        <dbReference type="ChEBI" id="CHEBI:58702"/>
    </ligand>
</feature>
<dbReference type="Pfam" id="PF02896">
    <property type="entry name" value="PEP-utilizers_C"/>
    <property type="match status" value="1"/>
</dbReference>
<dbReference type="InterPro" id="IPR040442">
    <property type="entry name" value="Pyrv_kinase-like_dom_sf"/>
</dbReference>
<evidence type="ECO:0000256" key="14">
    <source>
        <dbReference type="ARBA" id="ARBA00022777"/>
    </source>
</evidence>
<dbReference type="GO" id="GO:0008965">
    <property type="term" value="F:phosphoenolpyruvate-protein phosphotransferase activity"/>
    <property type="evidence" value="ECO:0007669"/>
    <property type="project" value="UniProtKB-EC"/>
</dbReference>
<feature type="domain" description="PEP-utilising enzyme mobile" evidence="22">
    <location>
        <begin position="153"/>
        <end position="223"/>
    </location>
</feature>
<evidence type="ECO:0000256" key="12">
    <source>
        <dbReference type="ARBA" id="ARBA00022683"/>
    </source>
</evidence>
<feature type="active site" description="Tele-phosphohistidine intermediate" evidence="18">
    <location>
        <position position="189"/>
    </location>
</feature>
<evidence type="ECO:0000259" key="22">
    <source>
        <dbReference type="Pfam" id="PF00391"/>
    </source>
</evidence>
<keyword evidence="13 17" id="KW-0479">Metal-binding</keyword>
<evidence type="ECO:0000259" key="23">
    <source>
        <dbReference type="Pfam" id="PF02896"/>
    </source>
</evidence>
<keyword evidence="9 17" id="KW-0963">Cytoplasm</keyword>
<dbReference type="InterPro" id="IPR008731">
    <property type="entry name" value="PTS_EIN"/>
</dbReference>
<dbReference type="Proteomes" id="UP000824250">
    <property type="component" value="Unassembled WGS sequence"/>
</dbReference>
<dbReference type="InterPro" id="IPR000121">
    <property type="entry name" value="PEP_util_C"/>
</dbReference>
<evidence type="ECO:0000313" key="25">
    <source>
        <dbReference type="EMBL" id="HIR06481.1"/>
    </source>
</evidence>
<comment type="cofactor">
    <cofactor evidence="2 17 20">
        <name>Mg(2+)</name>
        <dbReference type="ChEBI" id="CHEBI:18420"/>
    </cofactor>
</comment>
<dbReference type="InterPro" id="IPR006318">
    <property type="entry name" value="PTS_EI-like"/>
</dbReference>
<keyword evidence="12 17" id="KW-0598">Phosphotransferase system</keyword>
<dbReference type="InterPro" id="IPR036637">
    <property type="entry name" value="Phosphohistidine_dom_sf"/>
</dbReference>
<dbReference type="InterPro" id="IPR023151">
    <property type="entry name" value="PEP_util_CS"/>
</dbReference>
<keyword evidence="10 17" id="KW-0762">Sugar transport</keyword>
<dbReference type="Gene3D" id="3.50.30.10">
    <property type="entry name" value="Phosphohistidine domain"/>
    <property type="match status" value="1"/>
</dbReference>
<dbReference type="GO" id="GO:0016301">
    <property type="term" value="F:kinase activity"/>
    <property type="evidence" value="ECO:0007669"/>
    <property type="project" value="UniProtKB-KW"/>
</dbReference>
<dbReference type="AlphaFoldDB" id="A0A9D1D5S9"/>
<comment type="similarity">
    <text evidence="5 17">Belongs to the PEP-utilizing enzyme family.</text>
</comment>
<dbReference type="EC" id="2.7.3.9" evidence="6 17"/>
<dbReference type="SUPFAM" id="SSF47831">
    <property type="entry name" value="Enzyme I of the PEP:sugar phosphotransferase system HPr-binding (sub)domain"/>
    <property type="match status" value="1"/>
</dbReference>
<keyword evidence="14 17" id="KW-0418">Kinase</keyword>
<feature type="binding site" evidence="20">
    <location>
        <position position="428"/>
    </location>
    <ligand>
        <name>Mg(2+)</name>
        <dbReference type="ChEBI" id="CHEBI:18420"/>
    </ligand>
</feature>
<dbReference type="InterPro" id="IPR024692">
    <property type="entry name" value="PTS_EI"/>
</dbReference>
<evidence type="ECO:0000256" key="15">
    <source>
        <dbReference type="ARBA" id="ARBA00022842"/>
    </source>
</evidence>
<dbReference type="Pfam" id="PF05524">
    <property type="entry name" value="PEP-utilisers_N"/>
    <property type="match status" value="1"/>
</dbReference>
<reference evidence="25" key="1">
    <citation type="submission" date="2020-10" db="EMBL/GenBank/DDBJ databases">
        <authorList>
            <person name="Gilroy R."/>
        </authorList>
    </citation>
    <scope>NUCLEOTIDE SEQUENCE</scope>
    <source>
        <strain evidence="25">CHK180-2868</strain>
    </source>
</reference>
<evidence type="ECO:0000256" key="9">
    <source>
        <dbReference type="ARBA" id="ARBA00022490"/>
    </source>
</evidence>
<comment type="catalytic activity">
    <reaction evidence="1 17">
        <text>L-histidyl-[protein] + phosphoenolpyruvate = N(pros)-phospho-L-histidyl-[protein] + pyruvate</text>
        <dbReference type="Rhea" id="RHEA:23880"/>
        <dbReference type="Rhea" id="RHEA-COMP:9745"/>
        <dbReference type="Rhea" id="RHEA-COMP:9746"/>
        <dbReference type="ChEBI" id="CHEBI:15361"/>
        <dbReference type="ChEBI" id="CHEBI:29979"/>
        <dbReference type="ChEBI" id="CHEBI:58702"/>
        <dbReference type="ChEBI" id="CHEBI:64837"/>
        <dbReference type="EC" id="2.7.3.9"/>
    </reaction>
</comment>
<evidence type="ECO:0000256" key="7">
    <source>
        <dbReference type="ARBA" id="ARBA00016544"/>
    </source>
</evidence>
<dbReference type="GO" id="GO:0009401">
    <property type="term" value="P:phosphoenolpyruvate-dependent sugar phosphotransferase system"/>
    <property type="evidence" value="ECO:0007669"/>
    <property type="project" value="UniProtKB-KW"/>
</dbReference>
<protein>
    <recommendedName>
        <fullName evidence="7 17">Phosphoenolpyruvate-protein phosphotransferase</fullName>
        <ecNumber evidence="6 17">2.7.3.9</ecNumber>
    </recommendedName>
    <alternativeName>
        <fullName evidence="16 17">Phosphotransferase system, enzyme I</fullName>
    </alternativeName>
</protein>
<dbReference type="InterPro" id="IPR036618">
    <property type="entry name" value="PtsI_HPr-bd_sf"/>
</dbReference>
<evidence type="ECO:0000256" key="11">
    <source>
        <dbReference type="ARBA" id="ARBA00022679"/>
    </source>
</evidence>
<feature type="binding site" evidence="19">
    <location>
        <position position="330"/>
    </location>
    <ligand>
        <name>phosphoenolpyruvate</name>
        <dbReference type="ChEBI" id="CHEBI:58702"/>
    </ligand>
</feature>
<evidence type="ECO:0000313" key="26">
    <source>
        <dbReference type="Proteomes" id="UP000824250"/>
    </source>
</evidence>
<dbReference type="InterPro" id="IPR050499">
    <property type="entry name" value="PEP-utilizing_PTS_enzyme"/>
</dbReference>
<dbReference type="EMBL" id="DVGC01000063">
    <property type="protein sequence ID" value="HIR06481.1"/>
    <property type="molecule type" value="Genomic_DNA"/>
</dbReference>
<dbReference type="Pfam" id="PF00391">
    <property type="entry name" value="PEP-utilizers"/>
    <property type="match status" value="1"/>
</dbReference>
<evidence type="ECO:0000256" key="16">
    <source>
        <dbReference type="ARBA" id="ARBA00033235"/>
    </source>
</evidence>
<feature type="binding site" evidence="19">
    <location>
        <position position="294"/>
    </location>
    <ligand>
        <name>phosphoenolpyruvate</name>
        <dbReference type="ChEBI" id="CHEBI:58702"/>
    </ligand>
</feature>
<evidence type="ECO:0000256" key="19">
    <source>
        <dbReference type="PIRSR" id="PIRSR000732-2"/>
    </source>
</evidence>
<dbReference type="GO" id="GO:0046872">
    <property type="term" value="F:metal ion binding"/>
    <property type="evidence" value="ECO:0007669"/>
    <property type="project" value="UniProtKB-KW"/>
</dbReference>
<dbReference type="PROSITE" id="PS00742">
    <property type="entry name" value="PEP_ENZYMES_2"/>
    <property type="match status" value="1"/>
</dbReference>
<feature type="domain" description="Phosphotransferase system enzyme I N-terminal" evidence="24">
    <location>
        <begin position="5"/>
        <end position="126"/>
    </location>
</feature>
<sequence length="541" mass="60950">METVQGRTVSDGIAIGRIFYYRHIRMTAVRHDDADVREELLRYEEAKIRASSQLRELFEKASKEAGAENAAIFKAHQALLEDEAYGNFIIDRIRGEKVNAEYAAALAGEYFERLLSGLEDEDTRERAADVRDVTERLLRILSSQMEEEPLLPEEPVIVMAGDLSPSETIRFDRSRLLGFLTEQGSLNCHMAILARSMSLPALTAITPQEEWDGKMVILDGQTGTLYVDPDSRTMERMKRKKEQLEQEHRELLSLIHAKDETADGTRVKLYANIGNVADAKEALSYHAAGIGLFRSEFLYLGREDYPSEEEQFQAYRQVAEQLDGKEVIIRTLDIGADKQAEYFGLGEESNPALGFRAIRICLMRPEILKTQMRAIYRASAYGRISVMFPMIASLWEVQEAKRIAGEVRDELNKEGVPMGQVAFGIMIETPAAAVMSDVLAREAEFFSIGTNDLLQYTLAVDRQNEKLEPFYDARHPAVLRLIEQTVKNAHAAGCTVGICGEMGADPELTETFLRMGVDELSVSPSALLKVRQRIREIRLDK</sequence>
<dbReference type="Gene3D" id="3.20.20.60">
    <property type="entry name" value="Phosphoenolpyruvate-binding domains"/>
    <property type="match status" value="1"/>
</dbReference>
<evidence type="ECO:0000256" key="1">
    <source>
        <dbReference type="ARBA" id="ARBA00000683"/>
    </source>
</evidence>
<gene>
    <name evidence="25" type="primary">ptsP</name>
    <name evidence="25" type="ORF">IAB28_11055</name>
</gene>
<evidence type="ECO:0000256" key="3">
    <source>
        <dbReference type="ARBA" id="ARBA00002728"/>
    </source>
</evidence>
<feature type="domain" description="PEP-utilising enzyme C-terminal" evidence="23">
    <location>
        <begin position="255"/>
        <end position="537"/>
    </location>
</feature>
<evidence type="ECO:0000259" key="24">
    <source>
        <dbReference type="Pfam" id="PF05524"/>
    </source>
</evidence>
<evidence type="ECO:0000256" key="8">
    <source>
        <dbReference type="ARBA" id="ARBA00022448"/>
    </source>
</evidence>
<dbReference type="InterPro" id="IPR008279">
    <property type="entry name" value="PEP-util_enz_mobile_dom"/>
</dbReference>
<accession>A0A9D1D5S9</accession>
<evidence type="ECO:0000256" key="18">
    <source>
        <dbReference type="PIRSR" id="PIRSR000732-1"/>
    </source>
</evidence>
<dbReference type="GO" id="GO:0005737">
    <property type="term" value="C:cytoplasm"/>
    <property type="evidence" value="ECO:0007669"/>
    <property type="project" value="UniProtKB-SubCell"/>
</dbReference>
<comment type="subcellular location">
    <subcellularLocation>
        <location evidence="4 17">Cytoplasm</location>
    </subcellularLocation>
</comment>
<dbReference type="InterPro" id="IPR015813">
    <property type="entry name" value="Pyrv/PenolPyrv_kinase-like_dom"/>
</dbReference>
<organism evidence="25 26">
    <name type="scientific">Candidatus Copromonas faecavium</name>
    <name type="common">nom. illeg.</name>
    <dbReference type="NCBI Taxonomy" id="2840740"/>
    <lineage>
        <taxon>Bacteria</taxon>
        <taxon>Bacillati</taxon>
        <taxon>Bacillota</taxon>
        <taxon>Clostridia</taxon>
        <taxon>Lachnospirales</taxon>
        <taxon>Lachnospiraceae</taxon>
        <taxon>Candidatus Copromonas (nom. illeg.)</taxon>
    </lineage>
</organism>
<comment type="function">
    <text evidence="3 17">General (non sugar-specific) component of the phosphoenolpyruvate-dependent sugar phosphotransferase system (sugar PTS). This major carbohydrate active-transport system catalyzes the phosphorylation of incoming sugar substrates concomitantly with their translocation across the cell membrane. Enzyme I transfers the phosphoryl group from phosphoenolpyruvate (PEP) to the phosphoryl carrier protein (HPr).</text>
</comment>
<dbReference type="SUPFAM" id="SSF51621">
    <property type="entry name" value="Phosphoenolpyruvate/pyruvate domain"/>
    <property type="match status" value="1"/>
</dbReference>
<feature type="coiled-coil region" evidence="21">
    <location>
        <begin position="227"/>
        <end position="261"/>
    </location>
</feature>
<dbReference type="PRINTS" id="PR01736">
    <property type="entry name" value="PHPHTRNFRASE"/>
</dbReference>
<evidence type="ECO:0000256" key="6">
    <source>
        <dbReference type="ARBA" id="ARBA00012232"/>
    </source>
</evidence>
<dbReference type="NCBIfam" id="TIGR01417">
    <property type="entry name" value="PTS_I_fam"/>
    <property type="match status" value="1"/>
</dbReference>
<feature type="binding site" evidence="19">
    <location>
        <position position="462"/>
    </location>
    <ligand>
        <name>phosphoenolpyruvate</name>
        <dbReference type="ChEBI" id="CHEBI:58702"/>
    </ligand>
</feature>
<dbReference type="SUPFAM" id="SSF52009">
    <property type="entry name" value="Phosphohistidine domain"/>
    <property type="match status" value="1"/>
</dbReference>
<dbReference type="PANTHER" id="PTHR46244:SF3">
    <property type="entry name" value="PHOSPHOENOLPYRUVATE-PROTEIN PHOSPHOTRANSFERASE"/>
    <property type="match status" value="1"/>
</dbReference>
<evidence type="ECO:0000256" key="10">
    <source>
        <dbReference type="ARBA" id="ARBA00022597"/>
    </source>
</evidence>
<name>A0A9D1D5S9_9FIRM</name>
<keyword evidence="21" id="KW-0175">Coiled coil</keyword>